<evidence type="ECO:0000256" key="1">
    <source>
        <dbReference type="ARBA" id="ARBA00004613"/>
    </source>
</evidence>
<protein>
    <submittedName>
        <fullName evidence="11">(Mediterranean fruit fly) hypothetical protein</fullName>
    </submittedName>
    <submittedName>
        <fullName evidence="12">Sarcotoxin II-2</fullName>
    </submittedName>
</protein>
<reference evidence="12" key="1">
    <citation type="submission" date="2013-07" db="EMBL/GenBank/DDBJ databases">
        <authorList>
            <person name="Geib S."/>
        </authorList>
    </citation>
    <scope>NUCLEOTIDE SEQUENCE</scope>
</reference>
<organism evidence="12">
    <name type="scientific">Ceratitis capitata</name>
    <name type="common">Mediterranean fruit fly</name>
    <name type="synonym">Tephritis capitata</name>
    <dbReference type="NCBI Taxonomy" id="7213"/>
    <lineage>
        <taxon>Eukaryota</taxon>
        <taxon>Metazoa</taxon>
        <taxon>Ecdysozoa</taxon>
        <taxon>Arthropoda</taxon>
        <taxon>Hexapoda</taxon>
        <taxon>Insecta</taxon>
        <taxon>Pterygota</taxon>
        <taxon>Neoptera</taxon>
        <taxon>Endopterygota</taxon>
        <taxon>Diptera</taxon>
        <taxon>Brachycera</taxon>
        <taxon>Muscomorpha</taxon>
        <taxon>Tephritoidea</taxon>
        <taxon>Tephritidae</taxon>
        <taxon>Ceratitis</taxon>
        <taxon>Ceratitis</taxon>
    </lineage>
</organism>
<keyword evidence="6" id="KW-0732">Signal</keyword>
<feature type="domain" description="Attacin N-terminal" evidence="9">
    <location>
        <begin position="8"/>
        <end position="71"/>
    </location>
</feature>
<keyword evidence="8" id="KW-0044">Antibiotic</keyword>
<keyword evidence="5" id="KW-0399">Innate immunity</keyword>
<evidence type="ECO:0000256" key="5">
    <source>
        <dbReference type="ARBA" id="ARBA00022588"/>
    </source>
</evidence>
<dbReference type="Pfam" id="PF03768">
    <property type="entry name" value="Attacin_N"/>
    <property type="match status" value="1"/>
</dbReference>
<dbReference type="KEGG" id="ccat:101456800"/>
<evidence type="ECO:0000256" key="8">
    <source>
        <dbReference type="ARBA" id="ARBA00023022"/>
    </source>
</evidence>
<dbReference type="OrthoDB" id="7441167at2759"/>
<dbReference type="Proteomes" id="UP000606786">
    <property type="component" value="Unassembled WGS sequence"/>
</dbReference>
<evidence type="ECO:0000313" key="13">
    <source>
        <dbReference type="Proteomes" id="UP000606786"/>
    </source>
</evidence>
<dbReference type="GeneID" id="101456800"/>
<evidence type="ECO:0000313" key="12">
    <source>
        <dbReference type="EMBL" id="JAC05364.1"/>
    </source>
</evidence>
<evidence type="ECO:0000256" key="2">
    <source>
        <dbReference type="ARBA" id="ARBA00007550"/>
    </source>
</evidence>
<keyword evidence="4" id="KW-0929">Antimicrobial</keyword>
<dbReference type="GO" id="GO:0042742">
    <property type="term" value="P:defense response to bacterium"/>
    <property type="evidence" value="ECO:0007669"/>
    <property type="project" value="UniProtKB-KW"/>
</dbReference>
<dbReference type="InterPro" id="IPR005520">
    <property type="entry name" value="Attacin_N"/>
</dbReference>
<dbReference type="Pfam" id="PF03769">
    <property type="entry name" value="Attacin_C"/>
    <property type="match status" value="1"/>
</dbReference>
<evidence type="ECO:0000256" key="3">
    <source>
        <dbReference type="ARBA" id="ARBA00022525"/>
    </source>
</evidence>
<sequence>MSSNMIAGGTVATNPNGGHDVKVELAKGVGTRDANVAGSVGALGNTKGGPVTTSATLEANVKGLSASMTKERTPGISDSLTKQANANVMINDKNRLSGNVFQTDTKLANGFEFQKKGGSLAFEHAGGHGAAIARETIPGFSNSVTKSAHVTPFNNGTHSLGASVFDTKKSFDFGPKFHETGGNVNWAHAGGHAASLGVSKVHDFGTKMNVGGSANLFSSADRQTNLNLNAGGSRWLSGPMSGKNDFNTGLGLSHNFGNKR</sequence>
<dbReference type="GO" id="GO:0005576">
    <property type="term" value="C:extracellular region"/>
    <property type="evidence" value="ECO:0007669"/>
    <property type="project" value="UniProtKB-SubCell"/>
</dbReference>
<keyword evidence="13" id="KW-1185">Reference proteome</keyword>
<dbReference type="EMBL" id="CAJHJT010000056">
    <property type="protein sequence ID" value="CAD7011853.1"/>
    <property type="molecule type" value="Genomic_DNA"/>
</dbReference>
<reference evidence="11" key="3">
    <citation type="submission" date="2020-11" db="EMBL/GenBank/DDBJ databases">
        <authorList>
            <person name="Whitehead M."/>
        </authorList>
    </citation>
    <scope>NUCLEOTIDE SEQUENCE</scope>
    <source>
        <strain evidence="11">EGII</strain>
    </source>
</reference>
<dbReference type="EMBL" id="GAMC01001192">
    <property type="protein sequence ID" value="JAC05364.1"/>
    <property type="molecule type" value="mRNA"/>
</dbReference>
<keyword evidence="3" id="KW-0964">Secreted</keyword>
<evidence type="ECO:0000256" key="6">
    <source>
        <dbReference type="ARBA" id="ARBA00022729"/>
    </source>
</evidence>
<proteinExistence type="evidence at transcript level"/>
<comment type="similarity">
    <text evidence="2">Belongs to the attacin/sarcotoxin-2 family.</text>
</comment>
<evidence type="ECO:0000256" key="7">
    <source>
        <dbReference type="ARBA" id="ARBA00022859"/>
    </source>
</evidence>
<accession>W8C6C2</accession>
<name>W8C6C2_CERCA</name>
<evidence type="ECO:0000259" key="9">
    <source>
        <dbReference type="Pfam" id="PF03768"/>
    </source>
</evidence>
<gene>
    <name evidence="12" type="primary">SRX22</name>
    <name evidence="11" type="ORF">CCAP1982_LOCUS19962</name>
</gene>
<evidence type="ECO:0000313" key="11">
    <source>
        <dbReference type="EMBL" id="CAD7011853.1"/>
    </source>
</evidence>
<dbReference type="InterPro" id="IPR005521">
    <property type="entry name" value="Attacin_C"/>
</dbReference>
<dbReference type="AlphaFoldDB" id="W8C6C2"/>
<comment type="subcellular location">
    <subcellularLocation>
        <location evidence="1">Secreted</location>
    </subcellularLocation>
</comment>
<keyword evidence="7" id="KW-0391">Immunity</keyword>
<reference evidence="12" key="2">
    <citation type="journal article" date="2014" name="BMC Genomics">
        <title>A genomic perspective to assessing quality of mass-reared SIT flies used in Mediterranean fruit fly (Ceratitis capitata) eradication in California.</title>
        <authorList>
            <person name="Calla B."/>
            <person name="Hall B."/>
            <person name="Hou S."/>
            <person name="Geib S.M."/>
        </authorList>
    </citation>
    <scope>NUCLEOTIDE SEQUENCE</scope>
</reference>
<dbReference type="GO" id="GO:0045087">
    <property type="term" value="P:innate immune response"/>
    <property type="evidence" value="ECO:0007669"/>
    <property type="project" value="UniProtKB-KW"/>
</dbReference>
<evidence type="ECO:0000256" key="4">
    <source>
        <dbReference type="ARBA" id="ARBA00022529"/>
    </source>
</evidence>
<feature type="domain" description="Attacin C-terminal" evidence="10">
    <location>
        <begin position="138"/>
        <end position="256"/>
    </location>
</feature>
<evidence type="ECO:0000259" key="10">
    <source>
        <dbReference type="Pfam" id="PF03769"/>
    </source>
</evidence>